<organism evidence="3 4">
    <name type="scientific">Gonium pectorale</name>
    <name type="common">Green alga</name>
    <dbReference type="NCBI Taxonomy" id="33097"/>
    <lineage>
        <taxon>Eukaryota</taxon>
        <taxon>Viridiplantae</taxon>
        <taxon>Chlorophyta</taxon>
        <taxon>core chlorophytes</taxon>
        <taxon>Chlorophyceae</taxon>
        <taxon>CS clade</taxon>
        <taxon>Chlamydomonadales</taxon>
        <taxon>Volvocaceae</taxon>
        <taxon>Gonium</taxon>
    </lineage>
</organism>
<evidence type="ECO:0000313" key="4">
    <source>
        <dbReference type="Proteomes" id="UP000075714"/>
    </source>
</evidence>
<protein>
    <recommendedName>
        <fullName evidence="5">Pherophorin domain-containing protein</fullName>
    </recommendedName>
</protein>
<feature type="region of interest" description="Disordered" evidence="1">
    <location>
        <begin position="949"/>
        <end position="1006"/>
    </location>
</feature>
<evidence type="ECO:0000256" key="1">
    <source>
        <dbReference type="SAM" id="MobiDB-lite"/>
    </source>
</evidence>
<reference evidence="4" key="1">
    <citation type="journal article" date="2016" name="Nat. Commun.">
        <title>The Gonium pectorale genome demonstrates co-option of cell cycle regulation during the evolution of multicellularity.</title>
        <authorList>
            <person name="Hanschen E.R."/>
            <person name="Marriage T.N."/>
            <person name="Ferris P.J."/>
            <person name="Hamaji T."/>
            <person name="Toyoda A."/>
            <person name="Fujiyama A."/>
            <person name="Neme R."/>
            <person name="Noguchi H."/>
            <person name="Minakuchi Y."/>
            <person name="Suzuki M."/>
            <person name="Kawai-Toyooka H."/>
            <person name="Smith D.R."/>
            <person name="Sparks H."/>
            <person name="Anderson J."/>
            <person name="Bakaric R."/>
            <person name="Luria V."/>
            <person name="Karger A."/>
            <person name="Kirschner M.W."/>
            <person name="Durand P.M."/>
            <person name="Michod R.E."/>
            <person name="Nozaki H."/>
            <person name="Olson B.J."/>
        </authorList>
    </citation>
    <scope>NUCLEOTIDE SEQUENCE [LARGE SCALE GENOMIC DNA]</scope>
    <source>
        <strain evidence="4">NIES-2863</strain>
    </source>
</reference>
<dbReference type="PANTHER" id="PTHR48125:SF10">
    <property type="entry name" value="OS12G0136300 PROTEIN"/>
    <property type="match status" value="1"/>
</dbReference>
<dbReference type="Proteomes" id="UP000075714">
    <property type="component" value="Unassembled WGS sequence"/>
</dbReference>
<feature type="compositionally biased region" description="Pro residues" evidence="1">
    <location>
        <begin position="538"/>
        <end position="570"/>
    </location>
</feature>
<keyword evidence="4" id="KW-1185">Reference proteome</keyword>
<dbReference type="PANTHER" id="PTHR48125">
    <property type="entry name" value="LP07818P1"/>
    <property type="match status" value="1"/>
</dbReference>
<feature type="signal peptide" evidence="2">
    <location>
        <begin position="1"/>
        <end position="30"/>
    </location>
</feature>
<feature type="chain" id="PRO_5007561936" description="Pherophorin domain-containing protein" evidence="2">
    <location>
        <begin position="31"/>
        <end position="1158"/>
    </location>
</feature>
<feature type="compositionally biased region" description="Low complexity" evidence="1">
    <location>
        <begin position="990"/>
        <end position="1001"/>
    </location>
</feature>
<dbReference type="AlphaFoldDB" id="A0A150G546"/>
<name>A0A150G546_GONPE</name>
<evidence type="ECO:0000313" key="3">
    <source>
        <dbReference type="EMBL" id="KXZ44999.1"/>
    </source>
</evidence>
<evidence type="ECO:0008006" key="5">
    <source>
        <dbReference type="Google" id="ProtNLM"/>
    </source>
</evidence>
<gene>
    <name evidence="3" type="ORF">GPECTOR_59g606</name>
</gene>
<accession>A0A150G546</accession>
<sequence>MRPASFTPAGGGLAKALAVLLLGLATVVNAACPTAPAGYTVYPDYDISGIGVNIKSYNNIAAAAADCDALGINACQAIVYSTGLFGGATIWTKRYGYGTGYERTAGGLFSTYCLYSLVCPYTPGFVPYENVDTNSGYIVSTHNSLARALAACAFYEDECQSIVFSPGTGTAVVKSVAYSAGIMRTSFSLFWWQRKCFYSKSPPPRPPPPRPPPPGGCFDIDGYVTVAGEDRPGDQIGWRWTLVAAVTACNANPDCAAVNSNGQLKSFGTTTTTSSRTCFYRKTPTVCPDIAGYNAVYDSDATTGVSLTNFNTVYGWTGAASACSSRTACLGFNTAGALFTSTSVQASVGSCFYVKIQGVPSPPPSPPPPLPPGRAIVVRQFACRFSYSSLGFTLNGGSGDADAIANWSYNFRLRMSTRFRVSFGTFFFRRIRFGGWFFGRRLALEGEDAAGLDTRRTRVWGQDEIAREFPDMAGLTELRLLGERMPEEGEMARAQREEEELFRSLYEHFRTAGADIHRMLAEGDTLDVDMTVFQPTSVPLPPSPPPSPPNPPGVETSPSPPPAPMTPPDAPNIDAAAIGSATNATVALVPALCPFTPGFVPYENVDTNSGYIVSTHNSLARALRACAFFGDECQSIVFSPGTGSAIVKSVAYSAGIMRASNPFFWWQRRCFYSKTCFDIDGYVTVAGEDRPGDQIGWRWTLVAAVTACNANPDCAAVNSNGQLKSFGTTTTTSSRTCFYRKTPTVCPDIAGYNAVYDSDATAGVSLATFNTVYGWSGAASACSSRTACLGFNTAGALFTSTSVQASVGSCFYVKIQGDKIADWSYNFKLRMSMRFRVSFGCFLFRRIRFGGWFFGRRLALEGEDAAGLDTRRTRVWGQDEIAREFPDMAGLTELRLLGERMPEEGEMARAQREEEELFRSLYEHFRTAGADIHRMLAEGDTLETDLSVFQPTSVPLPPSPPPSPPNPPGVETSPSPPPAPMTPPDAPDLSAGAIGSASNSSVTQTPNLRAVRQAKQCKPTPKFAWIPRLAAPRFADLYFNQTPVATGARASALVLWLMNRGAVDPPIASVQLIMRARDARPGTAATLVQVFAGQAGQGANLTCPREHALPLALLPGQGLTEAAFRNLTVLGVRIHVGNGTVTKTGRLPHIASVGLRLA</sequence>
<proteinExistence type="predicted"/>
<evidence type="ECO:0000256" key="2">
    <source>
        <dbReference type="SAM" id="SignalP"/>
    </source>
</evidence>
<dbReference type="EMBL" id="LSYV01000060">
    <property type="protein sequence ID" value="KXZ44999.1"/>
    <property type="molecule type" value="Genomic_DNA"/>
</dbReference>
<feature type="region of interest" description="Disordered" evidence="1">
    <location>
        <begin position="534"/>
        <end position="572"/>
    </location>
</feature>
<comment type="caution">
    <text evidence="3">The sequence shown here is derived from an EMBL/GenBank/DDBJ whole genome shotgun (WGS) entry which is preliminary data.</text>
</comment>
<keyword evidence="2" id="KW-0732">Signal</keyword>
<feature type="compositionally biased region" description="Pro residues" evidence="1">
    <location>
        <begin position="954"/>
        <end position="986"/>
    </location>
</feature>